<evidence type="ECO:0000256" key="3">
    <source>
        <dbReference type="ARBA" id="ARBA00023004"/>
    </source>
</evidence>
<feature type="chain" id="PRO_5041371548" description="Cytochrome c domain-containing protein" evidence="6">
    <location>
        <begin position="21"/>
        <end position="279"/>
    </location>
</feature>
<evidence type="ECO:0000313" key="9">
    <source>
        <dbReference type="Proteomes" id="UP001161325"/>
    </source>
</evidence>
<sequence>MTARTRLLALALLPMLGACDWFTEFKAQPRVEPWEPLSQVDADTVHAPRGQPTHAVPVTGVALAEYQVSYLGSPMALDSIAAAVTNPTPVSPASLANGRKYFQINCAVCHGDQGQGNGPAVQYGMAGISIVMDMTKNRPDGYIYGIIRNGRGAMPTYNRIEEMDRWDVVNYVRALQGRVPNTAGVGPVGYPGQNGATVPGFTRTAPTRPAPMWRAAATGAQPAPTPAGEAPAATPGAAPGATPGAAPGAVNDSGPQGRGAAPAAPAARPQTPQPKGDHQ</sequence>
<evidence type="ECO:0000256" key="2">
    <source>
        <dbReference type="ARBA" id="ARBA00022723"/>
    </source>
</evidence>
<dbReference type="SUPFAM" id="SSF46626">
    <property type="entry name" value="Cytochrome c"/>
    <property type="match status" value="1"/>
</dbReference>
<feature type="region of interest" description="Disordered" evidence="5">
    <location>
        <begin position="186"/>
        <end position="279"/>
    </location>
</feature>
<organism evidence="8 9">
    <name type="scientific">Roseisolibacter agri</name>
    <dbReference type="NCBI Taxonomy" id="2014610"/>
    <lineage>
        <taxon>Bacteria</taxon>
        <taxon>Pseudomonadati</taxon>
        <taxon>Gemmatimonadota</taxon>
        <taxon>Gemmatimonadia</taxon>
        <taxon>Gemmatimonadales</taxon>
        <taxon>Gemmatimonadaceae</taxon>
        <taxon>Roseisolibacter</taxon>
    </lineage>
</organism>
<dbReference type="PROSITE" id="PS51007">
    <property type="entry name" value="CYTC"/>
    <property type="match status" value="1"/>
</dbReference>
<comment type="caution">
    <text evidence="8">The sequence shown here is derived from an EMBL/GenBank/DDBJ whole genome shotgun (WGS) entry which is preliminary data.</text>
</comment>
<feature type="domain" description="Cytochrome c" evidence="7">
    <location>
        <begin position="93"/>
        <end position="176"/>
    </location>
</feature>
<keyword evidence="6" id="KW-0732">Signal</keyword>
<name>A0AA37QDB0_9BACT</name>
<dbReference type="InterPro" id="IPR009056">
    <property type="entry name" value="Cyt_c-like_dom"/>
</dbReference>
<feature type="compositionally biased region" description="Low complexity" evidence="5">
    <location>
        <begin position="215"/>
        <end position="279"/>
    </location>
</feature>
<evidence type="ECO:0000256" key="6">
    <source>
        <dbReference type="SAM" id="SignalP"/>
    </source>
</evidence>
<dbReference type="GO" id="GO:0046872">
    <property type="term" value="F:metal ion binding"/>
    <property type="evidence" value="ECO:0007669"/>
    <property type="project" value="UniProtKB-KW"/>
</dbReference>
<reference evidence="8" key="1">
    <citation type="submission" date="2022-08" db="EMBL/GenBank/DDBJ databases">
        <title>Draft genome sequencing of Roseisolibacter agri AW1220.</title>
        <authorList>
            <person name="Tobiishi Y."/>
            <person name="Tonouchi A."/>
        </authorList>
    </citation>
    <scope>NUCLEOTIDE SEQUENCE</scope>
    <source>
        <strain evidence="8">AW1220</strain>
    </source>
</reference>
<dbReference type="GO" id="GO:0009055">
    <property type="term" value="F:electron transfer activity"/>
    <property type="evidence" value="ECO:0007669"/>
    <property type="project" value="InterPro"/>
</dbReference>
<evidence type="ECO:0000313" key="8">
    <source>
        <dbReference type="EMBL" id="GLC27631.1"/>
    </source>
</evidence>
<dbReference type="EMBL" id="BRXS01000006">
    <property type="protein sequence ID" value="GLC27631.1"/>
    <property type="molecule type" value="Genomic_DNA"/>
</dbReference>
<dbReference type="PANTHER" id="PTHR40394">
    <property type="entry name" value="LIPOPROTEIN-RELATED"/>
    <property type="match status" value="1"/>
</dbReference>
<feature type="signal peptide" evidence="6">
    <location>
        <begin position="1"/>
        <end position="20"/>
    </location>
</feature>
<dbReference type="Pfam" id="PF13442">
    <property type="entry name" value="Cytochrome_CBB3"/>
    <property type="match status" value="1"/>
</dbReference>
<dbReference type="PANTHER" id="PTHR40394:SF2">
    <property type="entry name" value="QUINOL:CYTOCHROME C OXIDOREDUCTASE MEMBRANE PROTEIN"/>
    <property type="match status" value="1"/>
</dbReference>
<dbReference type="Gene3D" id="1.10.760.10">
    <property type="entry name" value="Cytochrome c-like domain"/>
    <property type="match status" value="1"/>
</dbReference>
<accession>A0AA37QDB0</accession>
<evidence type="ECO:0000256" key="5">
    <source>
        <dbReference type="SAM" id="MobiDB-lite"/>
    </source>
</evidence>
<dbReference type="InterPro" id="IPR036909">
    <property type="entry name" value="Cyt_c-like_dom_sf"/>
</dbReference>
<keyword evidence="2 4" id="KW-0479">Metal-binding</keyword>
<keyword evidence="3 4" id="KW-0408">Iron</keyword>
<dbReference type="AlphaFoldDB" id="A0AA37QDB0"/>
<keyword evidence="1 4" id="KW-0349">Heme</keyword>
<dbReference type="PROSITE" id="PS51257">
    <property type="entry name" value="PROKAR_LIPOPROTEIN"/>
    <property type="match status" value="1"/>
</dbReference>
<proteinExistence type="predicted"/>
<protein>
    <recommendedName>
        <fullName evidence="7">Cytochrome c domain-containing protein</fullName>
    </recommendedName>
</protein>
<evidence type="ECO:0000256" key="4">
    <source>
        <dbReference type="PROSITE-ProRule" id="PRU00433"/>
    </source>
</evidence>
<gene>
    <name evidence="8" type="ORF">rosag_41440</name>
</gene>
<evidence type="ECO:0000259" key="7">
    <source>
        <dbReference type="PROSITE" id="PS51007"/>
    </source>
</evidence>
<dbReference type="Proteomes" id="UP001161325">
    <property type="component" value="Unassembled WGS sequence"/>
</dbReference>
<keyword evidence="9" id="KW-1185">Reference proteome</keyword>
<dbReference type="GO" id="GO:0020037">
    <property type="term" value="F:heme binding"/>
    <property type="evidence" value="ECO:0007669"/>
    <property type="project" value="InterPro"/>
</dbReference>
<dbReference type="RefSeq" id="WP_284352067.1">
    <property type="nucleotide sequence ID" value="NZ_BRXS01000006.1"/>
</dbReference>
<evidence type="ECO:0000256" key="1">
    <source>
        <dbReference type="ARBA" id="ARBA00022617"/>
    </source>
</evidence>